<dbReference type="RefSeq" id="WP_114397916.1">
    <property type="nucleotide sequence ID" value="NZ_QEIM01000052.1"/>
</dbReference>
<proteinExistence type="predicted"/>
<protein>
    <submittedName>
        <fullName evidence="1">Uncharacterized protein</fullName>
    </submittedName>
</protein>
<dbReference type="Proteomes" id="UP000253318">
    <property type="component" value="Unassembled WGS sequence"/>
</dbReference>
<organism evidence="1 2">
    <name type="scientific">Marinitenerispora sediminis</name>
    <dbReference type="NCBI Taxonomy" id="1931232"/>
    <lineage>
        <taxon>Bacteria</taxon>
        <taxon>Bacillati</taxon>
        <taxon>Actinomycetota</taxon>
        <taxon>Actinomycetes</taxon>
        <taxon>Streptosporangiales</taxon>
        <taxon>Nocardiopsidaceae</taxon>
        <taxon>Marinitenerispora</taxon>
    </lineage>
</organism>
<name>A0A368SZT0_9ACTN</name>
<accession>A0A368SZT0</accession>
<gene>
    <name evidence="1" type="ORF">DEF24_23195</name>
</gene>
<comment type="caution">
    <text evidence="1">The sequence shown here is derived from an EMBL/GenBank/DDBJ whole genome shotgun (WGS) entry which is preliminary data.</text>
</comment>
<evidence type="ECO:0000313" key="1">
    <source>
        <dbReference type="EMBL" id="RCV51427.1"/>
    </source>
</evidence>
<dbReference type="EMBL" id="QEIN01000251">
    <property type="protein sequence ID" value="RCV51427.1"/>
    <property type="molecule type" value="Genomic_DNA"/>
</dbReference>
<reference evidence="1 2" key="1">
    <citation type="submission" date="2018-04" db="EMBL/GenBank/DDBJ databases">
        <title>Novel actinobacteria from marine sediment.</title>
        <authorList>
            <person name="Ng Z.Y."/>
            <person name="Tan G.Y.A."/>
        </authorList>
    </citation>
    <scope>NUCLEOTIDE SEQUENCE [LARGE SCALE GENOMIC DNA]</scope>
    <source>
        <strain evidence="1 2">TPS81</strain>
    </source>
</reference>
<sequence length="65" mass="7201">MSAHIPPHLRLALMHAGARAVIYRRPDGRLEIGQRDLVDQLSVVYSLDELLADGVRGLLGWELVA</sequence>
<dbReference type="AlphaFoldDB" id="A0A368SZT0"/>
<evidence type="ECO:0000313" key="2">
    <source>
        <dbReference type="Proteomes" id="UP000253318"/>
    </source>
</evidence>
<keyword evidence="2" id="KW-1185">Reference proteome</keyword>